<dbReference type="SMART" id="SM00320">
    <property type="entry name" value="WD40"/>
    <property type="match status" value="8"/>
</dbReference>
<dbReference type="EMBL" id="JAKKPZ010000009">
    <property type="protein sequence ID" value="KAI1717108.1"/>
    <property type="molecule type" value="Genomic_DNA"/>
</dbReference>
<dbReference type="PROSITE" id="PS00678">
    <property type="entry name" value="WD_REPEATS_1"/>
    <property type="match status" value="2"/>
</dbReference>
<feature type="repeat" description="WD" evidence="3">
    <location>
        <begin position="198"/>
        <end position="225"/>
    </location>
</feature>
<dbReference type="InterPro" id="IPR019775">
    <property type="entry name" value="WD40_repeat_CS"/>
</dbReference>
<dbReference type="PANTHER" id="PTHR19857:SF8">
    <property type="entry name" value="ANGIO-ASSOCIATED MIGRATORY CELL PROTEIN"/>
    <property type="match status" value="1"/>
</dbReference>
<feature type="repeat" description="WD" evidence="3">
    <location>
        <begin position="53"/>
        <end position="94"/>
    </location>
</feature>
<dbReference type="InterPro" id="IPR020472">
    <property type="entry name" value="WD40_PAC1"/>
</dbReference>
<dbReference type="InterPro" id="IPR001680">
    <property type="entry name" value="WD40_rpt"/>
</dbReference>
<comment type="caution">
    <text evidence="5">The sequence shown here is derived from an EMBL/GenBank/DDBJ whole genome shotgun (WGS) entry which is preliminary data.</text>
</comment>
<gene>
    <name evidence="5" type="ORF">DdX_06837</name>
</gene>
<dbReference type="PRINTS" id="PR00320">
    <property type="entry name" value="GPROTEINBRPT"/>
</dbReference>
<evidence type="ECO:0000313" key="5">
    <source>
        <dbReference type="EMBL" id="KAI1717108.1"/>
    </source>
</evidence>
<sequence length="403" mass="43608">MTDNHMDEDQDGMEAEIIEDVDGEFYPDDEGEEDDDINGPEGEPPADDSTAKWSAHSKDVFCVCVSTSKRWLASGSEDDTALVWDLNKENDSEPYLRVPEHMDSVNCVAFNSSSTLLATGDMKGKIIITVIATKLQRCKVEDSGDLEWILWHPSADILFAGSTDGLVWMWLISATGVSQSKVFTSSSAASCVSGKLLPDAKHLLAAHADGQVRIWNLKEVTASASVTLPSPCCSLDVHSHGNVAAIGCQDGTTTLISTQNCKVLATFGTKTQDDEDMDSEEAPAPKNSVECVRFLTEFPWLAVGTSGGTLTIYDIESGSERHGCDHDGMAVVNCDWRLQENSIYIISVCIDGAVRVWDAKTGDPVMLLSGGGDEIFDFCVVDKDDKTKLFTACGSGFIRIFSC</sequence>
<dbReference type="InterPro" id="IPR051179">
    <property type="entry name" value="WD_repeat_multifunction"/>
</dbReference>
<dbReference type="PANTHER" id="PTHR19857">
    <property type="entry name" value="MITOCHONDRIAL DIVISION PROTEIN 1-RELATED"/>
    <property type="match status" value="1"/>
</dbReference>
<evidence type="ECO:0000313" key="6">
    <source>
        <dbReference type="Proteomes" id="UP001201812"/>
    </source>
</evidence>
<keyword evidence="2" id="KW-0677">Repeat</keyword>
<feature type="region of interest" description="Disordered" evidence="4">
    <location>
        <begin position="1"/>
        <end position="51"/>
    </location>
</feature>
<name>A0AAD4N529_9BILA</name>
<dbReference type="Gene3D" id="2.130.10.10">
    <property type="entry name" value="YVTN repeat-like/Quinoprotein amine dehydrogenase"/>
    <property type="match status" value="1"/>
</dbReference>
<dbReference type="PROSITE" id="PS50082">
    <property type="entry name" value="WD_REPEATS_2"/>
    <property type="match status" value="2"/>
</dbReference>
<dbReference type="Proteomes" id="UP001201812">
    <property type="component" value="Unassembled WGS sequence"/>
</dbReference>
<dbReference type="SUPFAM" id="SSF50978">
    <property type="entry name" value="WD40 repeat-like"/>
    <property type="match status" value="1"/>
</dbReference>
<evidence type="ECO:0000256" key="1">
    <source>
        <dbReference type="ARBA" id="ARBA00022574"/>
    </source>
</evidence>
<evidence type="ECO:0000256" key="2">
    <source>
        <dbReference type="ARBA" id="ARBA00022737"/>
    </source>
</evidence>
<reference evidence="5" key="1">
    <citation type="submission" date="2022-01" db="EMBL/GenBank/DDBJ databases">
        <title>Genome Sequence Resource for Two Populations of Ditylenchus destructor, the Migratory Endoparasitic Phytonematode.</title>
        <authorList>
            <person name="Zhang H."/>
            <person name="Lin R."/>
            <person name="Xie B."/>
        </authorList>
    </citation>
    <scope>NUCLEOTIDE SEQUENCE</scope>
    <source>
        <strain evidence="5">BazhouSP</strain>
    </source>
</reference>
<keyword evidence="1 3" id="KW-0853">WD repeat</keyword>
<dbReference type="AlphaFoldDB" id="A0AAD4N529"/>
<evidence type="ECO:0000256" key="3">
    <source>
        <dbReference type="PROSITE-ProRule" id="PRU00221"/>
    </source>
</evidence>
<feature type="compositionally biased region" description="Acidic residues" evidence="4">
    <location>
        <begin position="8"/>
        <end position="38"/>
    </location>
</feature>
<dbReference type="InterPro" id="IPR015943">
    <property type="entry name" value="WD40/YVTN_repeat-like_dom_sf"/>
</dbReference>
<dbReference type="InterPro" id="IPR036322">
    <property type="entry name" value="WD40_repeat_dom_sf"/>
</dbReference>
<organism evidence="5 6">
    <name type="scientific">Ditylenchus destructor</name>
    <dbReference type="NCBI Taxonomy" id="166010"/>
    <lineage>
        <taxon>Eukaryota</taxon>
        <taxon>Metazoa</taxon>
        <taxon>Ecdysozoa</taxon>
        <taxon>Nematoda</taxon>
        <taxon>Chromadorea</taxon>
        <taxon>Rhabditida</taxon>
        <taxon>Tylenchina</taxon>
        <taxon>Tylenchomorpha</taxon>
        <taxon>Sphaerularioidea</taxon>
        <taxon>Anguinidae</taxon>
        <taxon>Anguininae</taxon>
        <taxon>Ditylenchus</taxon>
    </lineage>
</organism>
<accession>A0AAD4N529</accession>
<proteinExistence type="predicted"/>
<dbReference type="PROSITE" id="PS50294">
    <property type="entry name" value="WD_REPEATS_REGION"/>
    <property type="match status" value="1"/>
</dbReference>
<protein>
    <submittedName>
        <fullName evidence="5">WD domain, g-beta repeat domain-containing protein</fullName>
    </submittedName>
</protein>
<keyword evidence="6" id="KW-1185">Reference proteome</keyword>
<evidence type="ECO:0000256" key="4">
    <source>
        <dbReference type="SAM" id="MobiDB-lite"/>
    </source>
</evidence>
<dbReference type="Pfam" id="PF00400">
    <property type="entry name" value="WD40"/>
    <property type="match status" value="3"/>
</dbReference>